<name>A0A554VMZ9_9FLAO</name>
<keyword evidence="1" id="KW-0812">Transmembrane</keyword>
<keyword evidence="1" id="KW-0472">Membrane</keyword>
<sequence>MGGFGSAQGMITAIKNNNRRKKREAYDGWTESDKESQGIKVEPVSEKTLSEIRKKMKKQQQVTFIKNFIIAIIGLIAFFFFIQLVFLYFENDPGIGWNPY</sequence>
<keyword evidence="1" id="KW-1133">Transmembrane helix</keyword>
<dbReference type="EMBL" id="VLNR01000011">
    <property type="protein sequence ID" value="TSE09728.1"/>
    <property type="molecule type" value="Genomic_DNA"/>
</dbReference>
<comment type="caution">
    <text evidence="2">The sequence shown here is derived from an EMBL/GenBank/DDBJ whole genome shotgun (WGS) entry which is preliminary data.</text>
</comment>
<dbReference type="OrthoDB" id="1164942at2"/>
<reference evidence="2 3" key="1">
    <citation type="submission" date="2019-07" db="EMBL/GenBank/DDBJ databases">
        <title>The draft genome sequence of Aquimarina algiphila M91.</title>
        <authorList>
            <person name="Meng X."/>
        </authorList>
    </citation>
    <scope>NUCLEOTIDE SEQUENCE [LARGE SCALE GENOMIC DNA]</scope>
    <source>
        <strain evidence="2 3">M91</strain>
    </source>
</reference>
<accession>A0A554VMZ9</accession>
<organism evidence="2 3">
    <name type="scientific">Aquimarina algiphila</name>
    <dbReference type="NCBI Taxonomy" id="2047982"/>
    <lineage>
        <taxon>Bacteria</taxon>
        <taxon>Pseudomonadati</taxon>
        <taxon>Bacteroidota</taxon>
        <taxon>Flavobacteriia</taxon>
        <taxon>Flavobacteriales</taxon>
        <taxon>Flavobacteriaceae</taxon>
        <taxon>Aquimarina</taxon>
    </lineage>
</organism>
<dbReference type="Proteomes" id="UP000318833">
    <property type="component" value="Unassembled WGS sequence"/>
</dbReference>
<evidence type="ECO:0000256" key="1">
    <source>
        <dbReference type="SAM" id="Phobius"/>
    </source>
</evidence>
<feature type="transmembrane region" description="Helical" evidence="1">
    <location>
        <begin position="64"/>
        <end position="89"/>
    </location>
</feature>
<gene>
    <name evidence="2" type="ORF">FOF46_06860</name>
</gene>
<keyword evidence="3" id="KW-1185">Reference proteome</keyword>
<evidence type="ECO:0000313" key="3">
    <source>
        <dbReference type="Proteomes" id="UP000318833"/>
    </source>
</evidence>
<evidence type="ECO:0000313" key="2">
    <source>
        <dbReference type="EMBL" id="TSE09728.1"/>
    </source>
</evidence>
<protein>
    <submittedName>
        <fullName evidence="2">Uncharacterized protein</fullName>
    </submittedName>
</protein>
<dbReference type="RefSeq" id="WP_143915937.1">
    <property type="nucleotide sequence ID" value="NZ_CANMIK010000013.1"/>
</dbReference>
<proteinExistence type="predicted"/>
<dbReference type="AlphaFoldDB" id="A0A554VMZ9"/>